<dbReference type="EMBL" id="MLJW01000018">
    <property type="protein sequence ID" value="OIR12064.1"/>
    <property type="molecule type" value="Genomic_DNA"/>
</dbReference>
<dbReference type="Pfam" id="PF24731">
    <property type="entry name" value="DUF7683"/>
    <property type="match status" value="1"/>
</dbReference>
<sequence>MIMKSKNLNDKLIRVERTINIYSNSDNSLIEEIDVNEISVEDLKKIVTPKEDDPLLYDGYMLDTKQVEEFNKVLQSNIVPKFDCFFYVLESEGIYDWEKK</sequence>
<protein>
    <recommendedName>
        <fullName evidence="1">DUF7683 domain-containing protein</fullName>
    </recommendedName>
</protein>
<reference evidence="2" key="1">
    <citation type="submission" date="2016-10" db="EMBL/GenBank/DDBJ databases">
        <title>Sequence of Gallionella enrichment culture.</title>
        <authorList>
            <person name="Poehlein A."/>
            <person name="Muehling M."/>
            <person name="Daniel R."/>
        </authorList>
    </citation>
    <scope>NUCLEOTIDE SEQUENCE</scope>
</reference>
<comment type="caution">
    <text evidence="2">The sequence shown here is derived from an EMBL/GenBank/DDBJ whole genome shotgun (WGS) entry which is preliminary data.</text>
</comment>
<dbReference type="InterPro" id="IPR056100">
    <property type="entry name" value="DUF7683"/>
</dbReference>
<gene>
    <name evidence="2" type="ORF">GALL_63150</name>
</gene>
<dbReference type="AlphaFoldDB" id="A0A1J5T748"/>
<evidence type="ECO:0000259" key="1">
    <source>
        <dbReference type="Pfam" id="PF24731"/>
    </source>
</evidence>
<accession>A0A1J5T748</accession>
<feature type="domain" description="DUF7683" evidence="1">
    <location>
        <begin position="16"/>
        <end position="85"/>
    </location>
</feature>
<name>A0A1J5T748_9ZZZZ</name>
<proteinExistence type="predicted"/>
<organism evidence="2">
    <name type="scientific">mine drainage metagenome</name>
    <dbReference type="NCBI Taxonomy" id="410659"/>
    <lineage>
        <taxon>unclassified sequences</taxon>
        <taxon>metagenomes</taxon>
        <taxon>ecological metagenomes</taxon>
    </lineage>
</organism>
<evidence type="ECO:0000313" key="2">
    <source>
        <dbReference type="EMBL" id="OIR12064.1"/>
    </source>
</evidence>